<gene>
    <name evidence="1" type="ORF">MiSe_01860</name>
</gene>
<evidence type="ECO:0000313" key="1">
    <source>
        <dbReference type="EMBL" id="GET35444.1"/>
    </source>
</evidence>
<reference evidence="1" key="1">
    <citation type="submission" date="2019-10" db="EMBL/GenBank/DDBJ databases">
        <title>Draft genome sequece of Microseira wollei NIES-4236.</title>
        <authorList>
            <person name="Yamaguchi H."/>
            <person name="Suzuki S."/>
            <person name="Kawachi M."/>
        </authorList>
    </citation>
    <scope>NUCLEOTIDE SEQUENCE</scope>
    <source>
        <strain evidence="1">NIES-4236</strain>
    </source>
</reference>
<organism evidence="1 2">
    <name type="scientific">Microseira wollei NIES-4236</name>
    <dbReference type="NCBI Taxonomy" id="2530354"/>
    <lineage>
        <taxon>Bacteria</taxon>
        <taxon>Bacillati</taxon>
        <taxon>Cyanobacteriota</taxon>
        <taxon>Cyanophyceae</taxon>
        <taxon>Oscillatoriophycideae</taxon>
        <taxon>Aerosakkonematales</taxon>
        <taxon>Aerosakkonemataceae</taxon>
        <taxon>Microseira</taxon>
    </lineage>
</organism>
<dbReference type="SUPFAM" id="SSF52540">
    <property type="entry name" value="P-loop containing nucleoside triphosphate hydrolases"/>
    <property type="match status" value="1"/>
</dbReference>
<protein>
    <submittedName>
        <fullName evidence="1">Uncharacterized protein</fullName>
    </submittedName>
</protein>
<dbReference type="Proteomes" id="UP001050975">
    <property type="component" value="Unassembled WGS sequence"/>
</dbReference>
<accession>A0AAV3X557</accession>
<comment type="caution">
    <text evidence="1">The sequence shown here is derived from an EMBL/GenBank/DDBJ whole genome shotgun (WGS) entry which is preliminary data.</text>
</comment>
<keyword evidence="2" id="KW-1185">Reference proteome</keyword>
<sequence length="124" mass="14006">MKYHRILLALDNVGKLTWNGFTRQIRDRLRGLAEGSDAPLKLILAASEPLDELFKDSQNEGKTSPLAGICLEEEIKPWNETTIRTFITACLANTSVCFSDEEINQLVQESGGHPRRLMQLCYKL</sequence>
<dbReference type="EMBL" id="BLAY01000001">
    <property type="protein sequence ID" value="GET35444.1"/>
    <property type="molecule type" value="Genomic_DNA"/>
</dbReference>
<dbReference type="AlphaFoldDB" id="A0AAV3X557"/>
<name>A0AAV3X557_9CYAN</name>
<proteinExistence type="predicted"/>
<dbReference type="InterPro" id="IPR027417">
    <property type="entry name" value="P-loop_NTPase"/>
</dbReference>
<evidence type="ECO:0000313" key="2">
    <source>
        <dbReference type="Proteomes" id="UP001050975"/>
    </source>
</evidence>